<dbReference type="Proteomes" id="UP000683925">
    <property type="component" value="Unassembled WGS sequence"/>
</dbReference>
<organism evidence="1 2">
    <name type="scientific">Paramecium octaurelia</name>
    <dbReference type="NCBI Taxonomy" id="43137"/>
    <lineage>
        <taxon>Eukaryota</taxon>
        <taxon>Sar</taxon>
        <taxon>Alveolata</taxon>
        <taxon>Ciliophora</taxon>
        <taxon>Intramacronucleata</taxon>
        <taxon>Oligohymenophorea</taxon>
        <taxon>Peniculida</taxon>
        <taxon>Parameciidae</taxon>
        <taxon>Paramecium</taxon>
    </lineage>
</organism>
<gene>
    <name evidence="1" type="ORF">POCTA_138.1.T0510230</name>
</gene>
<keyword evidence="2" id="KW-1185">Reference proteome</keyword>
<reference evidence="1" key="1">
    <citation type="submission" date="2021-01" db="EMBL/GenBank/DDBJ databases">
        <authorList>
            <consortium name="Genoscope - CEA"/>
            <person name="William W."/>
        </authorList>
    </citation>
    <scope>NUCLEOTIDE SEQUENCE</scope>
</reference>
<comment type="caution">
    <text evidence="1">The sequence shown here is derived from an EMBL/GenBank/DDBJ whole genome shotgun (WGS) entry which is preliminary data.</text>
</comment>
<evidence type="ECO:0000313" key="2">
    <source>
        <dbReference type="Proteomes" id="UP000683925"/>
    </source>
</evidence>
<dbReference type="EMBL" id="CAJJDP010000051">
    <property type="protein sequence ID" value="CAD8168279.1"/>
    <property type="molecule type" value="Genomic_DNA"/>
</dbReference>
<protein>
    <submittedName>
        <fullName evidence="1">Uncharacterized protein</fullName>
    </submittedName>
</protein>
<evidence type="ECO:0000313" key="1">
    <source>
        <dbReference type="EMBL" id="CAD8168279.1"/>
    </source>
</evidence>
<dbReference type="AlphaFoldDB" id="A0A8S1UXH4"/>
<sequence length="232" mass="28080">MDVIVKINDLLYLSLKQFIVRNEIEQFQCTYQKNQSQLLNPKLFLQSMIDVSTANHFCLISKESTSYVTIHRSPKFFRSHCLNRSELDSSFETRSRFQQQKLSIWLFVFRQQVQRKQLQDMKQLLKQHKWMLSIENYFQCQSSHYQFNQLDSQPIGNKQDSLEQSNFLTCLTDQNWMNKIPQPLQFYEITMAIDLPRNLLYNNKISFNRRYQKRCEEYKFGILLNLLRFLDQ</sequence>
<accession>A0A8S1UXH4</accession>
<name>A0A8S1UXH4_PAROT</name>
<proteinExistence type="predicted"/>